<keyword evidence="7" id="KW-0139">CF(1)</keyword>
<dbReference type="InterPro" id="IPR035968">
    <property type="entry name" value="ATP_synth_F1_ATPase_gsu"/>
</dbReference>
<dbReference type="AlphaFoldDB" id="A0A485PL20"/>
<accession>A0A485PL20</accession>
<dbReference type="GO" id="GO:0045259">
    <property type="term" value="C:proton-transporting ATP synthase complex"/>
    <property type="evidence" value="ECO:0007669"/>
    <property type="project" value="UniProtKB-KW"/>
</dbReference>
<reference evidence="9 10" key="1">
    <citation type="submission" date="2019-01" db="EMBL/GenBank/DDBJ databases">
        <authorList>
            <person name="Alioto T."/>
            <person name="Alioto T."/>
        </authorList>
    </citation>
    <scope>NUCLEOTIDE SEQUENCE [LARGE SCALE GENOMIC DNA]</scope>
</reference>
<evidence type="ECO:0000256" key="6">
    <source>
        <dbReference type="ARBA" id="ARBA00023136"/>
    </source>
</evidence>
<gene>
    <name evidence="9" type="ORF">LYPA_23C003526</name>
</gene>
<keyword evidence="5" id="KW-0406">Ion transport</keyword>
<proteinExistence type="inferred from homology"/>
<evidence type="ECO:0000256" key="1">
    <source>
        <dbReference type="ARBA" id="ARBA00004170"/>
    </source>
</evidence>
<evidence type="ECO:0000313" key="10">
    <source>
        <dbReference type="Proteomes" id="UP000386466"/>
    </source>
</evidence>
<evidence type="ECO:0000256" key="5">
    <source>
        <dbReference type="ARBA" id="ARBA00023065"/>
    </source>
</evidence>
<evidence type="ECO:0000256" key="7">
    <source>
        <dbReference type="ARBA" id="ARBA00023196"/>
    </source>
</evidence>
<dbReference type="EMBL" id="CAAGRJ010040392">
    <property type="protein sequence ID" value="VFV47361.1"/>
    <property type="molecule type" value="Genomic_DNA"/>
</dbReference>
<keyword evidence="8" id="KW-0066">ATP synthesis</keyword>
<comment type="subcellular location">
    <subcellularLocation>
        <location evidence="1">Membrane</location>
        <topology evidence="1">Peripheral membrane protein</topology>
    </subcellularLocation>
</comment>
<sequence>MKTEVATFTAAEKEVTLVGICGKITNILHRTHSDKFVVTFKEVGRKLPVIGDASVIALELLNSRYEFGEDYIIFNLFTSVISYKIEEKVILSLDIIASAESTS</sequence>
<organism evidence="9 10">
    <name type="scientific">Lynx pardinus</name>
    <name type="common">Iberian lynx</name>
    <name type="synonym">Felis pardina</name>
    <dbReference type="NCBI Taxonomy" id="191816"/>
    <lineage>
        <taxon>Eukaryota</taxon>
        <taxon>Metazoa</taxon>
        <taxon>Chordata</taxon>
        <taxon>Craniata</taxon>
        <taxon>Vertebrata</taxon>
        <taxon>Euteleostomi</taxon>
        <taxon>Mammalia</taxon>
        <taxon>Eutheria</taxon>
        <taxon>Laurasiatheria</taxon>
        <taxon>Carnivora</taxon>
        <taxon>Feliformia</taxon>
        <taxon>Felidae</taxon>
        <taxon>Felinae</taxon>
        <taxon>Lynx</taxon>
    </lineage>
</organism>
<dbReference type="Gene3D" id="3.40.1380.10">
    <property type="match status" value="1"/>
</dbReference>
<evidence type="ECO:0000256" key="3">
    <source>
        <dbReference type="ARBA" id="ARBA00022448"/>
    </source>
</evidence>
<evidence type="ECO:0000256" key="4">
    <source>
        <dbReference type="ARBA" id="ARBA00022781"/>
    </source>
</evidence>
<keyword evidence="10" id="KW-1185">Reference proteome</keyword>
<keyword evidence="4" id="KW-0375">Hydrogen ion transport</keyword>
<evidence type="ECO:0000256" key="2">
    <source>
        <dbReference type="ARBA" id="ARBA00007681"/>
    </source>
</evidence>
<dbReference type="SUPFAM" id="SSF52943">
    <property type="entry name" value="ATP synthase (F1-ATPase), gamma subunit"/>
    <property type="match status" value="1"/>
</dbReference>
<comment type="similarity">
    <text evidence="2">Belongs to the ATPase gamma chain family.</text>
</comment>
<dbReference type="GO" id="GO:0046933">
    <property type="term" value="F:proton-transporting ATP synthase activity, rotational mechanism"/>
    <property type="evidence" value="ECO:0007669"/>
    <property type="project" value="InterPro"/>
</dbReference>
<evidence type="ECO:0000313" key="9">
    <source>
        <dbReference type="EMBL" id="VFV47361.1"/>
    </source>
</evidence>
<keyword evidence="3" id="KW-0813">Transport</keyword>
<name>A0A485PL20_LYNPA</name>
<protein>
    <submittedName>
        <fullName evidence="9">Mitochondrial h+-transporting atp synthase f1</fullName>
    </submittedName>
</protein>
<keyword evidence="6" id="KW-0472">Membrane</keyword>
<evidence type="ECO:0000256" key="8">
    <source>
        <dbReference type="ARBA" id="ARBA00023310"/>
    </source>
</evidence>
<dbReference type="Proteomes" id="UP000386466">
    <property type="component" value="Unassembled WGS sequence"/>
</dbReference>